<dbReference type="EMBL" id="KE561209">
    <property type="protein sequence ID" value="EPZ31816.1"/>
    <property type="molecule type" value="Genomic_DNA"/>
</dbReference>
<feature type="domain" description="CNH" evidence="3">
    <location>
        <begin position="312"/>
        <end position="627"/>
    </location>
</feature>
<dbReference type="PROSITE" id="PS50219">
    <property type="entry name" value="CNH"/>
    <property type="match status" value="1"/>
</dbReference>
<accession>A0A075AP64</accession>
<dbReference type="PANTHER" id="PTHR46572:SF1">
    <property type="entry name" value="RHO1 GUANINE NUCLEOTIDE EXCHANGE FACTOR TUS1"/>
    <property type="match status" value="1"/>
</dbReference>
<name>A0A075AP64_ROZAC</name>
<dbReference type="PROSITE" id="PS50010">
    <property type="entry name" value="DH_2"/>
    <property type="match status" value="1"/>
</dbReference>
<reference evidence="4 5" key="1">
    <citation type="journal article" date="2013" name="Curr. Biol.">
        <title>Shared signatures of parasitism and phylogenomics unite Cryptomycota and microsporidia.</title>
        <authorList>
            <person name="James T.Y."/>
            <person name="Pelin A."/>
            <person name="Bonen L."/>
            <person name="Ahrendt S."/>
            <person name="Sain D."/>
            <person name="Corradi N."/>
            <person name="Stajich J.E."/>
        </authorList>
    </citation>
    <scope>NUCLEOTIDE SEQUENCE [LARGE SCALE GENOMIC DNA]</scope>
    <source>
        <strain evidence="4 5">CSF55</strain>
    </source>
</reference>
<dbReference type="InterPro" id="IPR036322">
    <property type="entry name" value="WD40_repeat_dom_sf"/>
</dbReference>
<keyword evidence="5" id="KW-1185">Reference proteome</keyword>
<protein>
    <submittedName>
        <fullName evidence="4">Citron-like domain-containing protein</fullName>
    </submittedName>
</protein>
<dbReference type="Pfam" id="PF00780">
    <property type="entry name" value="CNH"/>
    <property type="match status" value="1"/>
</dbReference>
<dbReference type="InterPro" id="IPR052233">
    <property type="entry name" value="Rho-type_GEFs"/>
</dbReference>
<gene>
    <name evidence="4" type="ORF">O9G_000295</name>
</gene>
<dbReference type="AlphaFoldDB" id="A0A075AP64"/>
<dbReference type="SMART" id="SM00325">
    <property type="entry name" value="RhoGEF"/>
    <property type="match status" value="1"/>
</dbReference>
<dbReference type="Pfam" id="PF00621">
    <property type="entry name" value="RhoGEF"/>
    <property type="match status" value="1"/>
</dbReference>
<dbReference type="HOGENOM" id="CLU_426512_0_0_1"/>
<dbReference type="SMART" id="SM00036">
    <property type="entry name" value="CNH"/>
    <property type="match status" value="1"/>
</dbReference>
<dbReference type="InterPro" id="IPR000219">
    <property type="entry name" value="DH_dom"/>
</dbReference>
<organism evidence="4 5">
    <name type="scientific">Rozella allomycis (strain CSF55)</name>
    <dbReference type="NCBI Taxonomy" id="988480"/>
    <lineage>
        <taxon>Eukaryota</taxon>
        <taxon>Fungi</taxon>
        <taxon>Fungi incertae sedis</taxon>
        <taxon>Cryptomycota</taxon>
        <taxon>Cryptomycota incertae sedis</taxon>
        <taxon>Rozella</taxon>
    </lineage>
</organism>
<proteinExistence type="predicted"/>
<dbReference type="InterPro" id="IPR001180">
    <property type="entry name" value="CNH_dom"/>
</dbReference>
<feature type="domain" description="DH" evidence="2">
    <location>
        <begin position="16"/>
        <end position="195"/>
    </location>
</feature>
<evidence type="ECO:0000259" key="3">
    <source>
        <dbReference type="PROSITE" id="PS50219"/>
    </source>
</evidence>
<sequence>MDSIATEFFELNMERRLLDCAFELFQTEMDYYNDLVVFDTIFRSALKGTIIANIFDKILPIIKLHKKIQEDLNRITNARDLFVMLPLILNTYASEFACYEPYTTNQVYVSSELEKARKNDPSLDKLLLHCEDDPRCRRLALQSFLTRPATRLARYPLLIEAILKRMPDYTESAIYHAYLEFENSIAEVLRNIDKETGFHHNKARIAALKANMEIRDPNIKDVEINLDDPNRRLVRDGLLKRRLGIEIVETIVVLLDNYESLNETKMALQKIRKMDLRFVIVSLEEINESSNGAVVKSSSVKKNSFHTSIKSELLIRPVTKFPIFLYEATRNKKDIQLFASNMAEQRQWINAIKKQIEENQKISSIYSFQFAQQLMGLKNETINCSLQITNQGRKYFLYATNLNLYFFDSKLHQLFVLLPFEIKMHSWKDRRWLVRGLVYSGLGVATPNGFWFVFEPVLNNSGFSVARMFKKGKENLKLYRKLYIASESLSLFFFKTKLCIGCKKGFEVVDIETITTQELLDPRDPNLVFAFHENRIFKPLAIFRLNETEFLPCFDDYGFFVNKTGKRTRETTIMKWNGIPHSFKMHQNHLFCFCDGIIEIYDISTCQLVQVIHSNGVKLVDRCDEHLIVTGDDGEYYLSDLY</sequence>
<evidence type="ECO:0000256" key="1">
    <source>
        <dbReference type="ARBA" id="ARBA00022658"/>
    </source>
</evidence>
<dbReference type="GO" id="GO:0005085">
    <property type="term" value="F:guanyl-nucleotide exchange factor activity"/>
    <property type="evidence" value="ECO:0007669"/>
    <property type="project" value="UniProtKB-KW"/>
</dbReference>
<evidence type="ECO:0000259" key="2">
    <source>
        <dbReference type="PROSITE" id="PS50010"/>
    </source>
</evidence>
<dbReference type="Gene3D" id="1.20.900.10">
    <property type="entry name" value="Dbl homology (DH) domain"/>
    <property type="match status" value="1"/>
</dbReference>
<evidence type="ECO:0000313" key="4">
    <source>
        <dbReference type="EMBL" id="EPZ31816.1"/>
    </source>
</evidence>
<dbReference type="STRING" id="988480.A0A075AP64"/>
<dbReference type="InterPro" id="IPR035899">
    <property type="entry name" value="DBL_dom_sf"/>
</dbReference>
<dbReference type="OMA" id="FHENRIF"/>
<evidence type="ECO:0000313" key="5">
    <source>
        <dbReference type="Proteomes" id="UP000030755"/>
    </source>
</evidence>
<dbReference type="SUPFAM" id="SSF50978">
    <property type="entry name" value="WD40 repeat-like"/>
    <property type="match status" value="1"/>
</dbReference>
<dbReference type="PANTHER" id="PTHR46572">
    <property type="entry name" value="RHO1 GDP-GTP EXCHANGE PROTEIN 1-RELATED"/>
    <property type="match status" value="1"/>
</dbReference>
<dbReference type="OrthoDB" id="2272012at2759"/>
<keyword evidence="1" id="KW-0344">Guanine-nucleotide releasing factor</keyword>
<dbReference type="Proteomes" id="UP000030755">
    <property type="component" value="Unassembled WGS sequence"/>
</dbReference>
<dbReference type="SUPFAM" id="SSF48065">
    <property type="entry name" value="DBL homology domain (DH-domain)"/>
    <property type="match status" value="1"/>
</dbReference>